<dbReference type="AlphaFoldDB" id="A0A6S6W8Q5"/>
<dbReference type="EMBL" id="HG992983">
    <property type="protein sequence ID" value="CAE7194255.1"/>
    <property type="molecule type" value="Genomic_DNA"/>
</dbReference>
<dbReference type="Proteomes" id="UP000472372">
    <property type="component" value="Chromosome 7"/>
</dbReference>
<protein>
    <submittedName>
        <fullName evidence="1">Uncharacterized protein</fullName>
    </submittedName>
</protein>
<evidence type="ECO:0000313" key="2">
    <source>
        <dbReference type="Proteomes" id="UP000472372"/>
    </source>
</evidence>
<sequence length="178" mass="20213">MNYFDLWTWLFAVRNRMRYMEKVMQAILNRKAAQKASVDQAQEATVNTQASNDVEELEFYNRTDHTLKDPAATLWTEAETISAATELAAHILTEIPFHIDTLNDNLPNSIAQYEFKAGPVAEHTVSEIDQEINSVEALFVKLVTIEVILGTMIPVGRLMDEHISRDILGLTVCFVWLT</sequence>
<organism evidence="1 2">
    <name type="scientific">Pyrenophora teres f. teres</name>
    <dbReference type="NCBI Taxonomy" id="97479"/>
    <lineage>
        <taxon>Eukaryota</taxon>
        <taxon>Fungi</taxon>
        <taxon>Dikarya</taxon>
        <taxon>Ascomycota</taxon>
        <taxon>Pezizomycotina</taxon>
        <taxon>Dothideomycetes</taxon>
        <taxon>Pleosporomycetidae</taxon>
        <taxon>Pleosporales</taxon>
        <taxon>Pleosporineae</taxon>
        <taxon>Pleosporaceae</taxon>
        <taxon>Pyrenophora</taxon>
    </lineage>
</organism>
<evidence type="ECO:0000313" key="1">
    <source>
        <dbReference type="EMBL" id="CAE7194255.1"/>
    </source>
</evidence>
<reference evidence="1" key="1">
    <citation type="submission" date="2021-02" db="EMBL/GenBank/DDBJ databases">
        <authorList>
            <person name="Syme A R."/>
            <person name="Syme A R."/>
            <person name="Moolhuijzen P."/>
        </authorList>
    </citation>
    <scope>NUCLEOTIDE SEQUENCE</scope>
    <source>
        <strain evidence="1">W1-1</strain>
    </source>
</reference>
<accession>A0A6S6W8Q5</accession>
<proteinExistence type="predicted"/>
<gene>
    <name evidence="1" type="ORF">PTTW11_07915</name>
</gene>
<name>A0A6S6W8Q5_9PLEO</name>